<reference evidence="2" key="1">
    <citation type="submission" date="2016-10" db="EMBL/GenBank/DDBJ databases">
        <authorList>
            <person name="Varghese N."/>
            <person name="Submissions S."/>
        </authorList>
    </citation>
    <scope>NUCLEOTIDE SEQUENCE [LARGE SCALE GENOMIC DNA]</scope>
    <source>
        <strain evidence="2">DSM 24213</strain>
    </source>
</reference>
<proteinExistence type="predicted"/>
<dbReference type="PANTHER" id="PTHR30087">
    <property type="entry name" value="INNER MEMBRANE PROTEIN"/>
    <property type="match status" value="1"/>
</dbReference>
<dbReference type="EMBL" id="FOUI01000014">
    <property type="protein sequence ID" value="SFM76359.1"/>
    <property type="molecule type" value="Genomic_DNA"/>
</dbReference>
<organism evidence="1 2">
    <name type="scientific">Halopseudomonas yangmingensis</name>
    <dbReference type="NCBI Taxonomy" id="1720063"/>
    <lineage>
        <taxon>Bacteria</taxon>
        <taxon>Pseudomonadati</taxon>
        <taxon>Pseudomonadota</taxon>
        <taxon>Gammaproteobacteria</taxon>
        <taxon>Pseudomonadales</taxon>
        <taxon>Pseudomonadaceae</taxon>
        <taxon>Halopseudomonas</taxon>
    </lineage>
</organism>
<protein>
    <submittedName>
        <fullName evidence="1">Uncharacterized conserved protein YbbK, DUF523 family</fullName>
    </submittedName>
</protein>
<name>A0A1I4TI48_9GAMM</name>
<evidence type="ECO:0000313" key="1">
    <source>
        <dbReference type="EMBL" id="SFM76359.1"/>
    </source>
</evidence>
<dbReference type="PANTHER" id="PTHR30087:SF1">
    <property type="entry name" value="HYPOTHETICAL CYTOSOLIC PROTEIN"/>
    <property type="match status" value="1"/>
</dbReference>
<accession>A0A1I4TI48</accession>
<dbReference type="AlphaFoldDB" id="A0A1I4TI48"/>
<keyword evidence="2" id="KW-1185">Reference proteome</keyword>
<dbReference type="STRING" id="1720063.SAMN05216217_11465"/>
<dbReference type="Proteomes" id="UP000243629">
    <property type="component" value="Unassembled WGS sequence"/>
</dbReference>
<sequence length="156" mass="16295">MSSCLLGEAVRYDGGRFAMSALLLRWQSEGRLLSFCPEVAGGLPVPRRPAEVPGGQGAAVLAGLIPVHTVDGEDVTGAFLRGAARACQLAAEQGVRFALLKARSPSCGNRQTYDGRFAGQLVDGEGVTAAALRQAGVRVFNEAEAEQLAALLDQNL</sequence>
<dbReference type="Pfam" id="PF04463">
    <property type="entry name" value="2-thiour_desulf"/>
    <property type="match status" value="1"/>
</dbReference>
<evidence type="ECO:0000313" key="2">
    <source>
        <dbReference type="Proteomes" id="UP000243629"/>
    </source>
</evidence>
<gene>
    <name evidence="1" type="ORF">SAMN05216217_11465</name>
</gene>
<dbReference type="InterPro" id="IPR007553">
    <property type="entry name" value="2-thiour_desulf"/>
</dbReference>